<dbReference type="AlphaFoldDB" id="A0A414EPF5"/>
<comment type="caution">
    <text evidence="1">The sequence shown here is derived from an EMBL/GenBank/DDBJ whole genome shotgun (WGS) entry which is preliminary data.</text>
</comment>
<dbReference type="Proteomes" id="UP000283745">
    <property type="component" value="Unassembled WGS sequence"/>
</dbReference>
<keyword evidence="1" id="KW-0418">Kinase</keyword>
<protein>
    <submittedName>
        <fullName evidence="1">Cytidylate kinase-like family protein</fullName>
    </submittedName>
</protein>
<evidence type="ECO:0000313" key="2">
    <source>
        <dbReference type="Proteomes" id="UP000283745"/>
    </source>
</evidence>
<evidence type="ECO:0000313" key="1">
    <source>
        <dbReference type="EMBL" id="RHE39037.1"/>
    </source>
</evidence>
<dbReference type="RefSeq" id="WP_015542012.1">
    <property type="nucleotide sequence ID" value="NZ_CABJFK010000009.1"/>
</dbReference>
<dbReference type="GO" id="GO:0016301">
    <property type="term" value="F:kinase activity"/>
    <property type="evidence" value="ECO:0007669"/>
    <property type="project" value="UniProtKB-KW"/>
</dbReference>
<dbReference type="Pfam" id="PF13189">
    <property type="entry name" value="Cytidylate_kin2"/>
    <property type="match status" value="1"/>
</dbReference>
<accession>A0A414EPF5</accession>
<dbReference type="EMBL" id="QSKF01000009">
    <property type="protein sequence ID" value="RHE39037.1"/>
    <property type="molecule type" value="Genomic_DNA"/>
</dbReference>
<dbReference type="InterPro" id="IPR027417">
    <property type="entry name" value="P-loop_NTPase"/>
</dbReference>
<name>A0A414EPF5_9FIRM</name>
<gene>
    <name evidence="1" type="ORF">DW740_11900</name>
</gene>
<dbReference type="Gene3D" id="3.40.50.300">
    <property type="entry name" value="P-loop containing nucleotide triphosphate hydrolases"/>
    <property type="match status" value="2"/>
</dbReference>
<sequence length="160" mass="18299">MRHLVITIGCEYGAKGNAIGRKIAEDLNIKFYNRELVDEIIEEVGIPKEIMENCVIIGRSADYILKDSDKINLLRAFIYAPDDVRIHNIMESHNLTEKDAGILLLEKDKRYHKRHLALTGSNRGDRHNRNILIDSSYLGTEGTADYIEELVRRKFGSGEE</sequence>
<reference evidence="1 2" key="1">
    <citation type="submission" date="2018-08" db="EMBL/GenBank/DDBJ databases">
        <title>A genome reference for cultivated species of the human gut microbiota.</title>
        <authorList>
            <person name="Zou Y."/>
            <person name="Xue W."/>
            <person name="Luo G."/>
        </authorList>
    </citation>
    <scope>NUCLEOTIDE SEQUENCE [LARGE SCALE GENOMIC DNA]</scope>
    <source>
        <strain evidence="1 2">AM28-23</strain>
    </source>
</reference>
<keyword evidence="1" id="KW-0808">Transferase</keyword>
<organism evidence="1 2">
    <name type="scientific">Blautia obeum</name>
    <dbReference type="NCBI Taxonomy" id="40520"/>
    <lineage>
        <taxon>Bacteria</taxon>
        <taxon>Bacillati</taxon>
        <taxon>Bacillota</taxon>
        <taxon>Clostridia</taxon>
        <taxon>Lachnospirales</taxon>
        <taxon>Lachnospiraceae</taxon>
        <taxon>Blautia</taxon>
    </lineage>
</organism>
<proteinExistence type="predicted"/>